<dbReference type="Proteomes" id="UP001300502">
    <property type="component" value="Unassembled WGS sequence"/>
</dbReference>
<organism evidence="1 2">
    <name type="scientific">Galdieria yellowstonensis</name>
    <dbReference type="NCBI Taxonomy" id="3028027"/>
    <lineage>
        <taxon>Eukaryota</taxon>
        <taxon>Rhodophyta</taxon>
        <taxon>Bangiophyceae</taxon>
        <taxon>Galdieriales</taxon>
        <taxon>Galdieriaceae</taxon>
        <taxon>Galdieria</taxon>
    </lineage>
</organism>
<sequence length="133" mass="14501">MTPAWGRCFARNTQSLIKQTFSRSKKLGSKQLVKNVNRDRTMATIRDLTQQRYACRHIAKRCPSVSVTLSKNNCVVRETGKSSLATAAADSSTKGLACIESLDSSVNGAKALSLIGIDDDGLLDRHLVFNSAR</sequence>
<proteinExistence type="predicted"/>
<comment type="caution">
    <text evidence="1">The sequence shown here is derived from an EMBL/GenBank/DDBJ whole genome shotgun (WGS) entry which is preliminary data.</text>
</comment>
<evidence type="ECO:0000313" key="2">
    <source>
        <dbReference type="Proteomes" id="UP001300502"/>
    </source>
</evidence>
<name>A0AAV9I643_9RHOD</name>
<dbReference type="AlphaFoldDB" id="A0AAV9I643"/>
<gene>
    <name evidence="1" type="ORF">GAYE_PCTG10G0464</name>
</gene>
<evidence type="ECO:0000313" key="1">
    <source>
        <dbReference type="EMBL" id="KAK4522574.1"/>
    </source>
</evidence>
<protein>
    <submittedName>
        <fullName evidence="1">Uncharacterized protein</fullName>
    </submittedName>
</protein>
<reference evidence="1 2" key="1">
    <citation type="submission" date="2022-07" db="EMBL/GenBank/DDBJ databases">
        <title>Genome-wide signatures of adaptation to extreme environments.</title>
        <authorList>
            <person name="Cho C.H."/>
            <person name="Yoon H.S."/>
        </authorList>
    </citation>
    <scope>NUCLEOTIDE SEQUENCE [LARGE SCALE GENOMIC DNA]</scope>
    <source>
        <strain evidence="1 2">108.79 E11</strain>
    </source>
</reference>
<keyword evidence="2" id="KW-1185">Reference proteome</keyword>
<accession>A0AAV9I643</accession>
<dbReference type="EMBL" id="JANCYU010000006">
    <property type="protein sequence ID" value="KAK4522574.1"/>
    <property type="molecule type" value="Genomic_DNA"/>
</dbReference>